<reference evidence="8" key="1">
    <citation type="journal article" date="2016" name="Nat. Genet.">
        <title>A high-quality carrot genome assembly provides new insights into carotenoid accumulation and asterid genome evolution.</title>
        <authorList>
            <person name="Iorizzo M."/>
            <person name="Ellison S."/>
            <person name="Senalik D."/>
            <person name="Zeng P."/>
            <person name="Satapoomin P."/>
            <person name="Huang J."/>
            <person name="Bowman M."/>
            <person name="Iovene M."/>
            <person name="Sanseverino W."/>
            <person name="Cavagnaro P."/>
            <person name="Yildiz M."/>
            <person name="Macko-Podgorni A."/>
            <person name="Moranska E."/>
            <person name="Grzebelus E."/>
            <person name="Grzebelus D."/>
            <person name="Ashrafi H."/>
            <person name="Zheng Z."/>
            <person name="Cheng S."/>
            <person name="Spooner D."/>
            <person name="Van Deynze A."/>
            <person name="Simon P."/>
        </authorList>
    </citation>
    <scope>NUCLEOTIDE SEQUENCE</scope>
    <source>
        <tissue evidence="8">Leaf</tissue>
    </source>
</reference>
<keyword evidence="9" id="KW-1185">Reference proteome</keyword>
<dbReference type="Gene3D" id="2.60.40.2310">
    <property type="match status" value="1"/>
</dbReference>
<evidence type="ECO:0000313" key="9">
    <source>
        <dbReference type="Proteomes" id="UP000077755"/>
    </source>
</evidence>
<keyword evidence="2" id="KW-0645">Protease</keyword>
<dbReference type="SUPFAM" id="SSF52743">
    <property type="entry name" value="Subtilisin-like"/>
    <property type="match status" value="1"/>
</dbReference>
<dbReference type="Gene3D" id="3.40.50.200">
    <property type="entry name" value="Peptidase S8/S53 domain"/>
    <property type="match status" value="1"/>
</dbReference>
<evidence type="ECO:0000259" key="6">
    <source>
        <dbReference type="Pfam" id="PF00082"/>
    </source>
</evidence>
<feature type="domain" description="Peptidase S8/S53" evidence="6">
    <location>
        <begin position="4"/>
        <end position="77"/>
    </location>
</feature>
<dbReference type="Pfam" id="PF17766">
    <property type="entry name" value="fn3_6"/>
    <property type="match status" value="1"/>
</dbReference>
<feature type="domain" description="Subtilisin-like protease fibronectin type-III" evidence="7">
    <location>
        <begin position="124"/>
        <end position="220"/>
    </location>
</feature>
<dbReference type="InterPro" id="IPR000209">
    <property type="entry name" value="Peptidase_S8/S53_dom"/>
</dbReference>
<keyword evidence="4" id="KW-0378">Hydrolase</keyword>
<evidence type="ECO:0000256" key="5">
    <source>
        <dbReference type="ARBA" id="ARBA00022825"/>
    </source>
</evidence>
<sequence>MNKQSQPDITAPGVTILAAWPTETPPTLFDKRTVKWNFQAGTSMSCPHVSGVISLIKSLHPDWSPAALKSAILTTDTTHDTILGGGHMKVSDPFDIGAGHIRRIVSLSKISSATCPKGSKKAYNINFPSIMVSNLQSQITIKRTVRNVSIKKTAIYFASVVKPHGVEVSVWPSVLIFSYFKDELSYYVTLTPTKKSQERFNFGEIILFDGFHFVRSPLIVRVNTTCTSSTISADTGNDVAN</sequence>
<evidence type="ECO:0000259" key="7">
    <source>
        <dbReference type="Pfam" id="PF17766"/>
    </source>
</evidence>
<proteinExistence type="inferred from homology"/>
<evidence type="ECO:0000256" key="2">
    <source>
        <dbReference type="ARBA" id="ARBA00022670"/>
    </source>
</evidence>
<dbReference type="Pfam" id="PF00082">
    <property type="entry name" value="Peptidase_S8"/>
    <property type="match status" value="1"/>
</dbReference>
<dbReference type="AlphaFoldDB" id="A0AAF0XR81"/>
<keyword evidence="3" id="KW-0732">Signal</keyword>
<dbReference type="EMBL" id="CP093350">
    <property type="protein sequence ID" value="WOH11757.1"/>
    <property type="molecule type" value="Genomic_DNA"/>
</dbReference>
<evidence type="ECO:0000256" key="1">
    <source>
        <dbReference type="ARBA" id="ARBA00011073"/>
    </source>
</evidence>
<dbReference type="InterPro" id="IPR045051">
    <property type="entry name" value="SBT"/>
</dbReference>
<dbReference type="InterPro" id="IPR023828">
    <property type="entry name" value="Peptidase_S8_Ser-AS"/>
</dbReference>
<dbReference type="PROSITE" id="PS00138">
    <property type="entry name" value="SUBTILASE_SER"/>
    <property type="match status" value="1"/>
</dbReference>
<dbReference type="GO" id="GO:0004252">
    <property type="term" value="F:serine-type endopeptidase activity"/>
    <property type="evidence" value="ECO:0007669"/>
    <property type="project" value="InterPro"/>
</dbReference>
<dbReference type="Proteomes" id="UP000077755">
    <property type="component" value="Chromosome 8"/>
</dbReference>
<evidence type="ECO:0000313" key="8">
    <source>
        <dbReference type="EMBL" id="WOH11757.1"/>
    </source>
</evidence>
<evidence type="ECO:0000256" key="3">
    <source>
        <dbReference type="ARBA" id="ARBA00022729"/>
    </source>
</evidence>
<protein>
    <recommendedName>
        <fullName evidence="10">Peptidase S8/S53 domain-containing protein</fullName>
    </recommendedName>
</protein>
<dbReference type="GO" id="GO:0006508">
    <property type="term" value="P:proteolysis"/>
    <property type="evidence" value="ECO:0007669"/>
    <property type="project" value="UniProtKB-KW"/>
</dbReference>
<evidence type="ECO:0008006" key="10">
    <source>
        <dbReference type="Google" id="ProtNLM"/>
    </source>
</evidence>
<dbReference type="InterPro" id="IPR036852">
    <property type="entry name" value="Peptidase_S8/S53_dom_sf"/>
</dbReference>
<name>A0AAF0XR81_DAUCS</name>
<organism evidence="8 9">
    <name type="scientific">Daucus carota subsp. sativus</name>
    <name type="common">Carrot</name>
    <dbReference type="NCBI Taxonomy" id="79200"/>
    <lineage>
        <taxon>Eukaryota</taxon>
        <taxon>Viridiplantae</taxon>
        <taxon>Streptophyta</taxon>
        <taxon>Embryophyta</taxon>
        <taxon>Tracheophyta</taxon>
        <taxon>Spermatophyta</taxon>
        <taxon>Magnoliopsida</taxon>
        <taxon>eudicotyledons</taxon>
        <taxon>Gunneridae</taxon>
        <taxon>Pentapetalae</taxon>
        <taxon>asterids</taxon>
        <taxon>campanulids</taxon>
        <taxon>Apiales</taxon>
        <taxon>Apiaceae</taxon>
        <taxon>Apioideae</taxon>
        <taxon>Scandiceae</taxon>
        <taxon>Daucinae</taxon>
        <taxon>Daucus</taxon>
        <taxon>Daucus sect. Daucus</taxon>
    </lineage>
</organism>
<accession>A0AAF0XR81</accession>
<keyword evidence="5" id="KW-0720">Serine protease</keyword>
<reference evidence="8" key="2">
    <citation type="submission" date="2022-03" db="EMBL/GenBank/DDBJ databases">
        <title>Draft title - Genomic analysis of global carrot germplasm unveils the trajectory of domestication and the origin of high carotenoid orange carrot.</title>
        <authorList>
            <person name="Iorizzo M."/>
            <person name="Ellison S."/>
            <person name="Senalik D."/>
            <person name="Macko-Podgorni A."/>
            <person name="Grzebelus D."/>
            <person name="Bostan H."/>
            <person name="Rolling W."/>
            <person name="Curaba J."/>
            <person name="Simon P."/>
        </authorList>
    </citation>
    <scope>NUCLEOTIDE SEQUENCE</scope>
    <source>
        <tissue evidence="8">Leaf</tissue>
    </source>
</reference>
<dbReference type="PANTHER" id="PTHR10795">
    <property type="entry name" value="PROPROTEIN CONVERTASE SUBTILISIN/KEXIN"/>
    <property type="match status" value="1"/>
</dbReference>
<gene>
    <name evidence="8" type="ORF">DCAR_0831249</name>
</gene>
<evidence type="ECO:0000256" key="4">
    <source>
        <dbReference type="ARBA" id="ARBA00022801"/>
    </source>
</evidence>
<dbReference type="InterPro" id="IPR041469">
    <property type="entry name" value="Subtilisin-like_FN3"/>
</dbReference>
<comment type="similarity">
    <text evidence="1">Belongs to the peptidase S8 family.</text>
</comment>